<dbReference type="EMBL" id="LCQQ01000002">
    <property type="protein sequence ID" value="KKW21626.1"/>
    <property type="molecule type" value="Genomic_DNA"/>
</dbReference>
<sequence>MQRGFLKKFVIIQGLLVILLLSAVFYVYTRPQKQPEGEKPPQSKTVITDEQNETAAADSTASWKTHTDEYGFSFKYPKDFSLDISRPVEYSENFPLKVIVVFPPYESANTIEFSLIKGIVKKSPSDEICQSIDTKLNAIPAIKRSCGDARTSSVSYSIQLKNGIALSMRIANNESPESKIIPQEITNGIVSSLTISQ</sequence>
<dbReference type="AlphaFoldDB" id="A0A0G1WS88"/>
<protein>
    <submittedName>
        <fullName evidence="2">Uncharacterized protein</fullName>
    </submittedName>
</protein>
<evidence type="ECO:0000313" key="3">
    <source>
        <dbReference type="Proteomes" id="UP000034201"/>
    </source>
</evidence>
<evidence type="ECO:0000256" key="1">
    <source>
        <dbReference type="SAM" id="MobiDB-lite"/>
    </source>
</evidence>
<comment type="caution">
    <text evidence="2">The sequence shown here is derived from an EMBL/GenBank/DDBJ whole genome shotgun (WGS) entry which is preliminary data.</text>
</comment>
<evidence type="ECO:0000313" key="2">
    <source>
        <dbReference type="EMBL" id="KKW21626.1"/>
    </source>
</evidence>
<accession>A0A0G1WS88</accession>
<name>A0A0G1WS88_9BACT</name>
<organism evidence="2 3">
    <name type="scientific">Candidatus Adlerbacteria bacterium GW2011_GWC1_50_9</name>
    <dbReference type="NCBI Taxonomy" id="1618608"/>
    <lineage>
        <taxon>Bacteria</taxon>
        <taxon>Candidatus Adleribacteriota</taxon>
    </lineage>
</organism>
<feature type="compositionally biased region" description="Polar residues" evidence="1">
    <location>
        <begin position="43"/>
        <end position="62"/>
    </location>
</feature>
<gene>
    <name evidence="2" type="ORF">UY61_C0002G0010</name>
</gene>
<reference evidence="2 3" key="1">
    <citation type="journal article" date="2015" name="Nature">
        <title>rRNA introns, odd ribosomes, and small enigmatic genomes across a large radiation of phyla.</title>
        <authorList>
            <person name="Brown C.T."/>
            <person name="Hug L.A."/>
            <person name="Thomas B.C."/>
            <person name="Sharon I."/>
            <person name="Castelle C.J."/>
            <person name="Singh A."/>
            <person name="Wilkins M.J."/>
            <person name="Williams K.H."/>
            <person name="Banfield J.F."/>
        </authorList>
    </citation>
    <scope>NUCLEOTIDE SEQUENCE [LARGE SCALE GENOMIC DNA]</scope>
</reference>
<feature type="region of interest" description="Disordered" evidence="1">
    <location>
        <begin position="33"/>
        <end position="62"/>
    </location>
</feature>
<proteinExistence type="predicted"/>
<dbReference type="Proteomes" id="UP000034201">
    <property type="component" value="Unassembled WGS sequence"/>
</dbReference>